<dbReference type="Proteomes" id="UP001065613">
    <property type="component" value="Chromosome"/>
</dbReference>
<dbReference type="KEGG" id="wna:KA717_27925"/>
<dbReference type="Gene3D" id="3.10.450.530">
    <property type="entry name" value="Ribonuclease toxin, BrnT, of type II toxin-antitoxin system"/>
    <property type="match status" value="1"/>
</dbReference>
<dbReference type="Pfam" id="PF04365">
    <property type="entry name" value="BrnT_toxin"/>
    <property type="match status" value="1"/>
</dbReference>
<sequence>MFEWDEQKAERNQAKHSVSFEFATRAFDDENRVTVIDNRRDYGETRYITLAKIDNRLYVVAFTLRSSIIRLISARKANNKEAKRYENN</sequence>
<dbReference type="InterPro" id="IPR038573">
    <property type="entry name" value="BrnT_sf"/>
</dbReference>
<dbReference type="EMBL" id="CP073041">
    <property type="protein sequence ID" value="UXE59581.1"/>
    <property type="molecule type" value="Genomic_DNA"/>
</dbReference>
<dbReference type="InterPro" id="IPR007460">
    <property type="entry name" value="BrnT_toxin"/>
</dbReference>
<gene>
    <name evidence="1" type="ORF">KA717_27925</name>
</gene>
<accession>A0A977KTG0</accession>
<dbReference type="AlphaFoldDB" id="A0A977KTG0"/>
<organism evidence="1">
    <name type="scientific">Woronichinia naegeliana WA131</name>
    <dbReference type="NCBI Taxonomy" id="2824559"/>
    <lineage>
        <taxon>Bacteria</taxon>
        <taxon>Bacillati</taxon>
        <taxon>Cyanobacteriota</taxon>
        <taxon>Cyanophyceae</taxon>
        <taxon>Synechococcales</taxon>
        <taxon>Coelosphaeriaceae</taxon>
        <taxon>Woronichinia</taxon>
    </lineage>
</organism>
<reference evidence="1" key="1">
    <citation type="submission" date="2021-04" db="EMBL/GenBank/DDBJ databases">
        <title>Genome sequence of Woronichinia naegeliana from Washington state freshwater lake bloom.</title>
        <authorList>
            <person name="Dreher T.W."/>
        </authorList>
    </citation>
    <scope>NUCLEOTIDE SEQUENCE</scope>
    <source>
        <strain evidence="1">WA131</strain>
    </source>
</reference>
<proteinExistence type="predicted"/>
<name>A0A977KTG0_9CYAN</name>
<protein>
    <submittedName>
        <fullName evidence="1">BrnT family toxin</fullName>
    </submittedName>
</protein>
<evidence type="ECO:0000313" key="1">
    <source>
        <dbReference type="EMBL" id="UXE59581.1"/>
    </source>
</evidence>